<dbReference type="AlphaFoldDB" id="A0A0G2HZR7"/>
<keyword evidence="3" id="KW-0012">Acyltransferase</keyword>
<organism evidence="5 6">
    <name type="scientific">Diaporthe ampelina</name>
    <dbReference type="NCBI Taxonomy" id="1214573"/>
    <lineage>
        <taxon>Eukaryota</taxon>
        <taxon>Fungi</taxon>
        <taxon>Dikarya</taxon>
        <taxon>Ascomycota</taxon>
        <taxon>Pezizomycotina</taxon>
        <taxon>Sordariomycetes</taxon>
        <taxon>Sordariomycetidae</taxon>
        <taxon>Diaporthales</taxon>
        <taxon>Diaporthaceae</taxon>
        <taxon>Diaporthe</taxon>
    </lineage>
</organism>
<dbReference type="SUPFAM" id="SSF51161">
    <property type="entry name" value="Trimeric LpxA-like enzymes"/>
    <property type="match status" value="1"/>
</dbReference>
<dbReference type="FunFam" id="2.160.10.10:FF:000025">
    <property type="entry name" value="Hexapeptide-repeat containing-acetyltransferase"/>
    <property type="match status" value="1"/>
</dbReference>
<feature type="domain" description="Maltose/galactoside acetyltransferase" evidence="4">
    <location>
        <begin position="27"/>
        <end position="87"/>
    </location>
</feature>
<dbReference type="PANTHER" id="PTHR23416">
    <property type="entry name" value="SIALIC ACID SYNTHASE-RELATED"/>
    <property type="match status" value="1"/>
</dbReference>
<comment type="similarity">
    <text evidence="1">Belongs to the transferase hexapeptide repeat family.</text>
</comment>
<dbReference type="SMART" id="SM01266">
    <property type="entry name" value="Mac"/>
    <property type="match status" value="1"/>
</dbReference>
<evidence type="ECO:0000256" key="1">
    <source>
        <dbReference type="ARBA" id="ARBA00007274"/>
    </source>
</evidence>
<dbReference type="GO" id="GO:0008374">
    <property type="term" value="F:O-acyltransferase activity"/>
    <property type="evidence" value="ECO:0007669"/>
    <property type="project" value="TreeGrafter"/>
</dbReference>
<sequence length="232" mass="25308">MPAETEKDPATIAYAKTLANTPWCDDYEKMISGVLYDAQAPELAEGRFRARKFMHKYNHHFPDDATAESLTADREKLLKENFGKVGERVFIEPPVNVDYGCNISLGDDFYSNFNLVILDCGMVRIGDRVMFGPFVSIFAATHETGVQSRRDGVEYAGQVTIGDDCWIGGNVTIMPGVTIGKGCTVGSGSIVTKDIPEFSVAVGNPARVVKKVDPVPDIRSTQGEPAKTIPEP</sequence>
<dbReference type="OrthoDB" id="25818at2759"/>
<dbReference type="Proteomes" id="UP000034680">
    <property type="component" value="Unassembled WGS sequence"/>
</dbReference>
<keyword evidence="6" id="KW-1185">Reference proteome</keyword>
<evidence type="ECO:0000259" key="4">
    <source>
        <dbReference type="SMART" id="SM01266"/>
    </source>
</evidence>
<dbReference type="Gene3D" id="2.160.10.10">
    <property type="entry name" value="Hexapeptide repeat proteins"/>
    <property type="match status" value="1"/>
</dbReference>
<protein>
    <submittedName>
        <fullName evidence="5">Putative galactoside o-acetyltransferase</fullName>
    </submittedName>
</protein>
<dbReference type="PANTHER" id="PTHR23416:SF23">
    <property type="entry name" value="ACETYLTRANSFERASE C18B11.09C-RELATED"/>
    <property type="match status" value="1"/>
</dbReference>
<reference evidence="5 6" key="1">
    <citation type="submission" date="2015-05" db="EMBL/GenBank/DDBJ databases">
        <title>Distinctive expansion of gene families associated with plant cell wall degradation and secondary metabolism in the genomes of grapevine trunk pathogens.</title>
        <authorList>
            <person name="Lawrence D.P."/>
            <person name="Travadon R."/>
            <person name="Rolshausen P.E."/>
            <person name="Baumgartner K."/>
        </authorList>
    </citation>
    <scope>NUCLEOTIDE SEQUENCE [LARGE SCALE GENOMIC DNA]</scope>
    <source>
        <strain evidence="5">DA912</strain>
    </source>
</reference>
<evidence type="ECO:0000256" key="2">
    <source>
        <dbReference type="ARBA" id="ARBA00022679"/>
    </source>
</evidence>
<gene>
    <name evidence="5" type="ORF">UCDDA912_g06603</name>
</gene>
<dbReference type="InterPro" id="IPR024688">
    <property type="entry name" value="Mac_dom"/>
</dbReference>
<dbReference type="Pfam" id="PF12464">
    <property type="entry name" value="Mac"/>
    <property type="match status" value="1"/>
</dbReference>
<evidence type="ECO:0000313" key="5">
    <source>
        <dbReference type="EMBL" id="KKY33380.1"/>
    </source>
</evidence>
<dbReference type="InterPro" id="IPR001451">
    <property type="entry name" value="Hexapep"/>
</dbReference>
<dbReference type="STRING" id="1214573.A0A0G2HZR7"/>
<dbReference type="Pfam" id="PF00132">
    <property type="entry name" value="Hexapep"/>
    <property type="match status" value="1"/>
</dbReference>
<keyword evidence="2 5" id="KW-0808">Transferase</keyword>
<evidence type="ECO:0000256" key="3">
    <source>
        <dbReference type="ARBA" id="ARBA00023315"/>
    </source>
</evidence>
<dbReference type="GO" id="GO:0016407">
    <property type="term" value="F:acetyltransferase activity"/>
    <property type="evidence" value="ECO:0007669"/>
    <property type="project" value="InterPro"/>
</dbReference>
<dbReference type="CDD" id="cd03357">
    <property type="entry name" value="LbH_MAT_GAT"/>
    <property type="match status" value="1"/>
</dbReference>
<comment type="caution">
    <text evidence="5">The sequence shown here is derived from an EMBL/GenBank/DDBJ whole genome shotgun (WGS) entry which is preliminary data.</text>
</comment>
<dbReference type="InterPro" id="IPR051159">
    <property type="entry name" value="Hexapeptide_acetyltransf"/>
</dbReference>
<dbReference type="EMBL" id="LCUC01000246">
    <property type="protein sequence ID" value="KKY33380.1"/>
    <property type="molecule type" value="Genomic_DNA"/>
</dbReference>
<accession>A0A0G2HZR7</accession>
<reference evidence="5 6" key="2">
    <citation type="submission" date="2015-05" db="EMBL/GenBank/DDBJ databases">
        <authorList>
            <person name="Morales-Cruz A."/>
            <person name="Amrine K.C."/>
            <person name="Cantu D."/>
        </authorList>
    </citation>
    <scope>NUCLEOTIDE SEQUENCE [LARGE SCALE GENOMIC DNA]</scope>
    <source>
        <strain evidence="5">DA912</strain>
    </source>
</reference>
<evidence type="ECO:0000313" key="6">
    <source>
        <dbReference type="Proteomes" id="UP000034680"/>
    </source>
</evidence>
<proteinExistence type="inferred from homology"/>
<name>A0A0G2HZR7_9PEZI</name>
<dbReference type="InterPro" id="IPR011004">
    <property type="entry name" value="Trimer_LpxA-like_sf"/>
</dbReference>